<dbReference type="InterPro" id="IPR010996">
    <property type="entry name" value="HHH_MUS81"/>
</dbReference>
<keyword evidence="7" id="KW-0540">Nuclease</keyword>
<evidence type="ECO:0000256" key="1">
    <source>
        <dbReference type="ARBA" id="ARBA00001946"/>
    </source>
</evidence>
<reference evidence="7 8" key="1">
    <citation type="submission" date="2018-04" db="EMBL/GenBank/DDBJ databases">
        <title>Complete genome uncultured novel isolate.</title>
        <authorList>
            <person name="Merlino G."/>
        </authorList>
    </citation>
    <scope>NUCLEOTIDE SEQUENCE [LARGE SCALE GENOMIC DNA]</scope>
    <source>
        <strain evidence="8">R1DC9</strain>
    </source>
</reference>
<dbReference type="Pfam" id="PF14716">
    <property type="entry name" value="HHH_8"/>
    <property type="match status" value="1"/>
</dbReference>
<keyword evidence="8" id="KW-1185">Reference proteome</keyword>
<evidence type="ECO:0000313" key="7">
    <source>
        <dbReference type="EMBL" id="QCK13989.1"/>
    </source>
</evidence>
<dbReference type="SMART" id="SM00278">
    <property type="entry name" value="HhH1"/>
    <property type="match status" value="3"/>
</dbReference>
<evidence type="ECO:0000313" key="8">
    <source>
        <dbReference type="Proteomes" id="UP000298616"/>
    </source>
</evidence>
<evidence type="ECO:0000259" key="4">
    <source>
        <dbReference type="SMART" id="SM00278"/>
    </source>
</evidence>
<dbReference type="GO" id="GO:0042578">
    <property type="term" value="F:phosphoric ester hydrolase activity"/>
    <property type="evidence" value="ECO:0007669"/>
    <property type="project" value="TreeGrafter"/>
</dbReference>
<dbReference type="InterPro" id="IPR016195">
    <property type="entry name" value="Pol/histidinol_Pase-like"/>
</dbReference>
<accession>A0A4D7JC98</accession>
<dbReference type="Pfam" id="PF02811">
    <property type="entry name" value="PHP"/>
    <property type="match status" value="1"/>
</dbReference>
<dbReference type="Gene3D" id="1.10.150.110">
    <property type="entry name" value="DNA polymerase beta, N-terminal domain-like"/>
    <property type="match status" value="1"/>
</dbReference>
<dbReference type="InterPro" id="IPR027421">
    <property type="entry name" value="DNA_pol_lamdba_lyase_dom_sf"/>
</dbReference>
<dbReference type="SUPFAM" id="SSF81301">
    <property type="entry name" value="Nucleotidyltransferase"/>
    <property type="match status" value="1"/>
</dbReference>
<dbReference type="InterPro" id="IPR047967">
    <property type="entry name" value="PolX_PHP"/>
</dbReference>
<dbReference type="SUPFAM" id="SSF89550">
    <property type="entry name" value="PHP domain-like"/>
    <property type="match status" value="1"/>
</dbReference>
<dbReference type="GO" id="GO:0008270">
    <property type="term" value="F:zinc ion binding"/>
    <property type="evidence" value="ECO:0007669"/>
    <property type="project" value="TreeGrafter"/>
</dbReference>
<proteinExistence type="predicted"/>
<dbReference type="Gene3D" id="1.10.150.20">
    <property type="entry name" value="5' to 3' exonuclease, C-terminal subdomain"/>
    <property type="match status" value="1"/>
</dbReference>
<evidence type="ECO:0000259" key="5">
    <source>
        <dbReference type="SMART" id="SM00481"/>
    </source>
</evidence>
<evidence type="ECO:0000259" key="6">
    <source>
        <dbReference type="SMART" id="SM00483"/>
    </source>
</evidence>
<dbReference type="PANTHER" id="PTHR36928">
    <property type="entry name" value="PHOSPHATASE YCDX-RELATED"/>
    <property type="match status" value="1"/>
</dbReference>
<feature type="domain" description="DNA-directed DNA polymerase X" evidence="6">
    <location>
        <begin position="1"/>
        <end position="305"/>
    </location>
</feature>
<dbReference type="GO" id="GO:0006281">
    <property type="term" value="P:DNA repair"/>
    <property type="evidence" value="ECO:0007669"/>
    <property type="project" value="InterPro"/>
</dbReference>
<feature type="domain" description="Helix-hairpin-helix DNA-binding motif class 1" evidence="4">
    <location>
        <begin position="125"/>
        <end position="144"/>
    </location>
</feature>
<keyword evidence="7" id="KW-0269">Exonuclease</keyword>
<dbReference type="Proteomes" id="UP000298616">
    <property type="component" value="Chromosome"/>
</dbReference>
<dbReference type="InterPro" id="IPR043519">
    <property type="entry name" value="NT_sf"/>
</dbReference>
<evidence type="ECO:0000256" key="2">
    <source>
        <dbReference type="ARBA" id="ARBA00022634"/>
    </source>
</evidence>
<feature type="domain" description="Helix-hairpin-helix DNA-binding motif class 1" evidence="4">
    <location>
        <begin position="90"/>
        <end position="109"/>
    </location>
</feature>
<dbReference type="GO" id="GO:0005829">
    <property type="term" value="C:cytosol"/>
    <property type="evidence" value="ECO:0007669"/>
    <property type="project" value="TreeGrafter"/>
</dbReference>
<dbReference type="Gene3D" id="3.20.20.140">
    <property type="entry name" value="Metal-dependent hydrolases"/>
    <property type="match status" value="1"/>
</dbReference>
<dbReference type="SMART" id="SM00481">
    <property type="entry name" value="POLIIIAc"/>
    <property type="match status" value="1"/>
</dbReference>
<dbReference type="Gene3D" id="3.30.210.10">
    <property type="entry name" value="DNA polymerase, thumb domain"/>
    <property type="match status" value="1"/>
</dbReference>
<dbReference type="KEGG" id="fpf:DCC35_04085"/>
<evidence type="ECO:0000256" key="3">
    <source>
        <dbReference type="ARBA" id="ARBA00022705"/>
    </source>
</evidence>
<keyword evidence="7" id="KW-0378">Hydrolase</keyword>
<dbReference type="GO" id="GO:0003677">
    <property type="term" value="F:DNA binding"/>
    <property type="evidence" value="ECO:0007669"/>
    <property type="project" value="InterPro"/>
</dbReference>
<protein>
    <submittedName>
        <fullName evidence="7">DNA polymerase/3'-5' exonuclease PolX</fullName>
    </submittedName>
</protein>
<dbReference type="RefSeq" id="WP_137089583.1">
    <property type="nucleotide sequence ID" value="NZ_CP028923.1"/>
</dbReference>
<gene>
    <name evidence="7" type="ORF">DCC35_04085</name>
</gene>
<dbReference type="SMART" id="SM00483">
    <property type="entry name" value="POLXc"/>
    <property type="match status" value="1"/>
</dbReference>
<dbReference type="SUPFAM" id="SSF47802">
    <property type="entry name" value="DNA polymerase beta, N-terminal domain-like"/>
    <property type="match status" value="1"/>
</dbReference>
<name>A0A4D7JC98_9BACT</name>
<dbReference type="NCBIfam" id="NF006375">
    <property type="entry name" value="PRK08609.1"/>
    <property type="match status" value="1"/>
</dbReference>
<sequence length="566" mass="64568">MDNKTIIKLLKQAADLMELHSENPFKVRSYSNAAFKLERFDGVISQLSDKEIAEIDGVGKSIAEAIYEIKDTGTFTFLDELIAKTPEGVLEMMQVKGIGPKKIAALWKDQDIDSVDKLLEAAEEGKLSKMKGFGAKTEEKIIEQIYYIRENEGKKHYAEVVDLEKEITDILKRELNTDKVSSSGQLRRKMPVIEKMSFVTAFEDPDDWENKLISLEDFSFVEEDSSPFTLRGIHLESGMATEVFYTSPEKFIQRLFEATGSPLHLNYRFKDDISLFNINRAKLYSTEEEIYKEAELPYIQPECREGQFEFEYAENEKFDNLITDNSIKGILHAHSTYSDGKNTLKEMAEDCRNRGYEYLGITDHSKTAGYANGLQEFRIKKQWEEIDQLNEDLAPFKIFKGIESDILTDGALDYTDDILSGFDFIVSSIHSPLNMDRNKATARLLTAINNPYTTILGHPTGRLLLRREGYPIDHKKVIDAAAENNVVIEINANPWRLDLDWIWVKYALDKGVKLSINPDAHELDGYDHTKFGVIVGRKGGLTEDMTLNAMGVKELSDYFNNRKSKI</sequence>
<keyword evidence="3" id="KW-0235">DNA replication</keyword>
<dbReference type="InterPro" id="IPR050243">
    <property type="entry name" value="PHP_phosphatase"/>
</dbReference>
<dbReference type="AlphaFoldDB" id="A0A4D7JC98"/>
<keyword evidence="2" id="KW-0237">DNA synthesis</keyword>
<dbReference type="InterPro" id="IPR037160">
    <property type="entry name" value="DNA_Pol_thumb_sf"/>
</dbReference>
<dbReference type="GO" id="GO:0004527">
    <property type="term" value="F:exonuclease activity"/>
    <property type="evidence" value="ECO:0007669"/>
    <property type="project" value="UniProtKB-KW"/>
</dbReference>
<feature type="domain" description="Polymerase/histidinol phosphatase N-terminal" evidence="5">
    <location>
        <begin position="329"/>
        <end position="408"/>
    </location>
</feature>
<dbReference type="InterPro" id="IPR003583">
    <property type="entry name" value="Hlx-hairpin-Hlx_DNA-bd_motif"/>
</dbReference>
<comment type="cofactor">
    <cofactor evidence="1">
        <name>Mg(2+)</name>
        <dbReference type="ChEBI" id="CHEBI:18420"/>
    </cofactor>
</comment>
<dbReference type="OrthoDB" id="9808747at2"/>
<dbReference type="PANTHER" id="PTHR36928:SF1">
    <property type="entry name" value="PHOSPHATASE YCDX-RELATED"/>
    <property type="match status" value="1"/>
</dbReference>
<dbReference type="InterPro" id="IPR002054">
    <property type="entry name" value="DNA-dir_DNA_pol_X"/>
</dbReference>
<dbReference type="Pfam" id="PF14520">
    <property type="entry name" value="HHH_5"/>
    <property type="match status" value="1"/>
</dbReference>
<dbReference type="InterPro" id="IPR004013">
    <property type="entry name" value="PHP_dom"/>
</dbReference>
<feature type="domain" description="Helix-hairpin-helix DNA-binding motif class 1" evidence="4">
    <location>
        <begin position="50"/>
        <end position="69"/>
    </location>
</feature>
<dbReference type="GO" id="GO:0003887">
    <property type="term" value="F:DNA-directed DNA polymerase activity"/>
    <property type="evidence" value="ECO:0007669"/>
    <property type="project" value="InterPro"/>
</dbReference>
<dbReference type="InterPro" id="IPR010994">
    <property type="entry name" value="RuvA_2-like"/>
</dbReference>
<dbReference type="SUPFAM" id="SSF47781">
    <property type="entry name" value="RuvA domain 2-like"/>
    <property type="match status" value="1"/>
</dbReference>
<dbReference type="InterPro" id="IPR003141">
    <property type="entry name" value="Pol/His_phosphatase_N"/>
</dbReference>
<organism evidence="7 8">
    <name type="scientific">Mangrovivirga cuniculi</name>
    <dbReference type="NCBI Taxonomy" id="2715131"/>
    <lineage>
        <taxon>Bacteria</taxon>
        <taxon>Pseudomonadati</taxon>
        <taxon>Bacteroidota</taxon>
        <taxon>Cytophagia</taxon>
        <taxon>Cytophagales</taxon>
        <taxon>Mangrovivirgaceae</taxon>
        <taxon>Mangrovivirga</taxon>
    </lineage>
</organism>
<dbReference type="PIRSF" id="PIRSF005047">
    <property type="entry name" value="UCP005047_YshC"/>
    <property type="match status" value="1"/>
</dbReference>
<dbReference type="EMBL" id="CP028923">
    <property type="protein sequence ID" value="QCK13989.1"/>
    <property type="molecule type" value="Genomic_DNA"/>
</dbReference>
<dbReference type="CDD" id="cd07436">
    <property type="entry name" value="PHP_PolX"/>
    <property type="match status" value="1"/>
</dbReference>
<dbReference type="InterPro" id="IPR022311">
    <property type="entry name" value="PolX-like"/>
</dbReference>